<dbReference type="PANTHER" id="PTHR32309">
    <property type="entry name" value="TYROSINE-PROTEIN KINASE"/>
    <property type="match status" value="1"/>
</dbReference>
<dbReference type="RefSeq" id="WP_319955628.1">
    <property type="nucleotide sequence ID" value="NZ_JAXAVX010000015.1"/>
</dbReference>
<reference evidence="3 4" key="1">
    <citation type="submission" date="2023-11" db="EMBL/GenBank/DDBJ databases">
        <authorList>
            <person name="Xu M."/>
            <person name="Jiang T."/>
        </authorList>
    </citation>
    <scope>NUCLEOTIDE SEQUENCE [LARGE SCALE GENOMIC DNA]</scope>
    <source>
        <strain evidence="3 4">SD</strain>
    </source>
</reference>
<proteinExistence type="predicted"/>
<keyword evidence="2" id="KW-0812">Transmembrane</keyword>
<keyword evidence="4" id="KW-1185">Reference proteome</keyword>
<accession>A0ABU4VNQ3</accession>
<feature type="region of interest" description="Disordered" evidence="1">
    <location>
        <begin position="45"/>
        <end position="69"/>
    </location>
</feature>
<dbReference type="EMBL" id="JAXAVX010000015">
    <property type="protein sequence ID" value="MDX8153478.1"/>
    <property type="molecule type" value="Genomic_DNA"/>
</dbReference>
<evidence type="ECO:0000256" key="2">
    <source>
        <dbReference type="SAM" id="Phobius"/>
    </source>
</evidence>
<dbReference type="InterPro" id="IPR050445">
    <property type="entry name" value="Bact_polysacc_biosynth/exp"/>
</dbReference>
<dbReference type="InterPro" id="IPR027417">
    <property type="entry name" value="P-loop_NTPase"/>
</dbReference>
<keyword evidence="2" id="KW-0472">Membrane</keyword>
<name>A0ABU4VNQ3_9ACTN</name>
<feature type="transmembrane region" description="Helical" evidence="2">
    <location>
        <begin position="202"/>
        <end position="223"/>
    </location>
</feature>
<evidence type="ECO:0000256" key="1">
    <source>
        <dbReference type="SAM" id="MobiDB-lite"/>
    </source>
</evidence>
<evidence type="ECO:0000313" key="4">
    <source>
        <dbReference type="Proteomes" id="UP001277761"/>
    </source>
</evidence>
<evidence type="ECO:0000313" key="3">
    <source>
        <dbReference type="EMBL" id="MDX8153478.1"/>
    </source>
</evidence>
<keyword evidence="2" id="KW-1133">Transmembrane helix</keyword>
<protein>
    <recommendedName>
        <fullName evidence="5">CobQ/CobB/MinD/ParA nucleotide binding domain-containing protein</fullName>
    </recommendedName>
</protein>
<dbReference type="PANTHER" id="PTHR32309:SF31">
    <property type="entry name" value="CAPSULAR EXOPOLYSACCHARIDE FAMILY"/>
    <property type="match status" value="1"/>
</dbReference>
<sequence>MPQTSAAGARSRGWLPPLLACLVLALVGAAAGLVIGESRAEEHEATSQLLARPSSAATEDAASTGATTPDGLATAAAAVTRRASVLSAVQAQVGRVPDGAVTTRVLAGRGVLMVVARAERGAQAAAWSRALALAVRRQVIDDTRADLRRNAESLAAEAGRRPSPEQRAQISALRSAARLTVPLQILELGTLRTVDRTSSATFAAVGGAVGALVGLLLGTLVALTARRRRRGRDAGIVTAVPELQGLPAPLVGAVPFLPKLGRRRSAPLRLADRDLDGFRLLRRNLDDLVEGTPGLVLVTSAEPAVGKSVTAAGLALAAARGGLRVVLVEFDVRRPVQADRLGLQERPGLADHLAGDATPAEVLQRVAVDDVAGRAAEATARGGDLVVVVAGTATTEVAPGALDAVREMLAFMRDGYDLAIADAPSLLTSADAGLLLDEADVVLVCARPGQTSGAALDAAVDLARRNGRTGIGVVATAVTSESDPAGLAPRGD</sequence>
<evidence type="ECO:0008006" key="5">
    <source>
        <dbReference type="Google" id="ProtNLM"/>
    </source>
</evidence>
<comment type="caution">
    <text evidence="3">The sequence shown here is derived from an EMBL/GenBank/DDBJ whole genome shotgun (WGS) entry which is preliminary data.</text>
</comment>
<dbReference type="SUPFAM" id="SSF52540">
    <property type="entry name" value="P-loop containing nucleoside triphosphate hydrolases"/>
    <property type="match status" value="1"/>
</dbReference>
<organism evidence="3 4">
    <name type="scientific">Patulibacter brassicae</name>
    <dbReference type="NCBI Taxonomy" id="1705717"/>
    <lineage>
        <taxon>Bacteria</taxon>
        <taxon>Bacillati</taxon>
        <taxon>Actinomycetota</taxon>
        <taxon>Thermoleophilia</taxon>
        <taxon>Solirubrobacterales</taxon>
        <taxon>Patulibacteraceae</taxon>
        <taxon>Patulibacter</taxon>
    </lineage>
</organism>
<dbReference type="Gene3D" id="3.40.50.300">
    <property type="entry name" value="P-loop containing nucleotide triphosphate hydrolases"/>
    <property type="match status" value="1"/>
</dbReference>
<gene>
    <name evidence="3" type="ORF">SK069_17905</name>
</gene>
<dbReference type="Proteomes" id="UP001277761">
    <property type="component" value="Unassembled WGS sequence"/>
</dbReference>